<dbReference type="InterPro" id="IPR057156">
    <property type="entry name" value="DUF7834"/>
</dbReference>
<sequence length="210" mass="24611">MPFVSGTREVNAFQLNTPIIAGKPFFDYTQHYFHILQDIRDNSQYEGFYIKGERIVKTLDRYFQAGVGNRITRLLFDTALLLYVDRFCPATYPTKVDEELFKQFVNYAFIWAYSLRAQYNHLGWQSAQNYVLERSDSSILNSLNIYKLIADSDTPVSLMSALADRLMPLSKQHVNKKVVEVISADKIDEQEEGIYTHYFHFFKTNTYYTE</sequence>
<dbReference type="EMBL" id="AMCI01008812">
    <property type="protein sequence ID" value="EJW90484.1"/>
    <property type="molecule type" value="Genomic_DNA"/>
</dbReference>
<feature type="domain" description="DUF7834" evidence="1">
    <location>
        <begin position="4"/>
        <end position="169"/>
    </location>
</feature>
<evidence type="ECO:0000259" key="1">
    <source>
        <dbReference type="Pfam" id="PF25202"/>
    </source>
</evidence>
<accession>J9FSX1</accession>
<reference evidence="2" key="1">
    <citation type="journal article" date="2012" name="PLoS ONE">
        <title>Gene sets for utilization of primary and secondary nutrition supplies in the distal gut of endangered iberian lynx.</title>
        <authorList>
            <person name="Alcaide M."/>
            <person name="Messina E."/>
            <person name="Richter M."/>
            <person name="Bargiela R."/>
            <person name="Peplies J."/>
            <person name="Huws S.A."/>
            <person name="Newbold C.J."/>
            <person name="Golyshin P.N."/>
            <person name="Simon M.A."/>
            <person name="Lopez G."/>
            <person name="Yakimov M.M."/>
            <person name="Ferrer M."/>
        </authorList>
    </citation>
    <scope>NUCLEOTIDE SEQUENCE</scope>
</reference>
<dbReference type="AlphaFoldDB" id="J9FSX1"/>
<comment type="caution">
    <text evidence="2">The sequence shown here is derived from an EMBL/GenBank/DDBJ whole genome shotgun (WGS) entry which is preliminary data.</text>
</comment>
<proteinExistence type="predicted"/>
<evidence type="ECO:0000313" key="2">
    <source>
        <dbReference type="EMBL" id="EJW90484.1"/>
    </source>
</evidence>
<organism evidence="2">
    <name type="scientific">gut metagenome</name>
    <dbReference type="NCBI Taxonomy" id="749906"/>
    <lineage>
        <taxon>unclassified sequences</taxon>
        <taxon>metagenomes</taxon>
        <taxon>organismal metagenomes</taxon>
    </lineage>
</organism>
<dbReference type="Pfam" id="PF25202">
    <property type="entry name" value="DUF7834"/>
    <property type="match status" value="1"/>
</dbReference>
<name>J9FSX1_9ZZZZ</name>
<protein>
    <recommendedName>
        <fullName evidence="1">DUF7834 domain-containing protein</fullName>
    </recommendedName>
</protein>
<gene>
    <name evidence="2" type="ORF">EVA_21408</name>
</gene>